<feature type="domain" description="SIS" evidence="2">
    <location>
        <begin position="25"/>
        <end position="172"/>
    </location>
</feature>
<dbReference type="EC" id="3.5.-.-" evidence="3"/>
<evidence type="ECO:0000313" key="4">
    <source>
        <dbReference type="Proteomes" id="UP001592528"/>
    </source>
</evidence>
<dbReference type="InterPro" id="IPR046348">
    <property type="entry name" value="SIS_dom_sf"/>
</dbReference>
<dbReference type="InterPro" id="IPR035490">
    <property type="entry name" value="GlmS/FrlB_SIS"/>
</dbReference>
<gene>
    <name evidence="3" type="ORF">ACEZDJ_28070</name>
</gene>
<dbReference type="GO" id="GO:0016787">
    <property type="term" value="F:hydrolase activity"/>
    <property type="evidence" value="ECO:0007669"/>
    <property type="project" value="UniProtKB-KW"/>
</dbReference>
<comment type="caution">
    <text evidence="3">The sequence shown here is derived from an EMBL/GenBank/DDBJ whole genome shotgun (WGS) entry which is preliminary data.</text>
</comment>
<dbReference type="CDD" id="cd05008">
    <property type="entry name" value="SIS_GlmS_GlmD_1"/>
    <property type="match status" value="1"/>
</dbReference>
<evidence type="ECO:0000259" key="2">
    <source>
        <dbReference type="PROSITE" id="PS51464"/>
    </source>
</evidence>
<keyword evidence="1" id="KW-0677">Repeat</keyword>
<proteinExistence type="predicted"/>
<dbReference type="Proteomes" id="UP001592528">
    <property type="component" value="Unassembled WGS sequence"/>
</dbReference>
<dbReference type="CDD" id="cd05009">
    <property type="entry name" value="SIS_GlmS_GlmD_2"/>
    <property type="match status" value="1"/>
</dbReference>
<dbReference type="Gene3D" id="3.40.50.10490">
    <property type="entry name" value="Glucose-6-phosphate isomerase like protein, domain 1"/>
    <property type="match status" value="2"/>
</dbReference>
<name>A0ABV6UUJ5_9ACTN</name>
<dbReference type="EMBL" id="JBHEZZ010000018">
    <property type="protein sequence ID" value="MFC1405144.1"/>
    <property type="molecule type" value="Genomic_DNA"/>
</dbReference>
<reference evidence="3 4" key="1">
    <citation type="submission" date="2024-09" db="EMBL/GenBank/DDBJ databases">
        <authorList>
            <person name="Lee S.D."/>
        </authorList>
    </citation>
    <scope>NUCLEOTIDE SEQUENCE [LARGE SCALE GENOMIC DNA]</scope>
    <source>
        <strain evidence="3 4">N1-5</strain>
    </source>
</reference>
<dbReference type="RefSeq" id="WP_030266991.1">
    <property type="nucleotide sequence ID" value="NZ_JBHEZZ010000018.1"/>
</dbReference>
<keyword evidence="3" id="KW-0378">Hydrolase</keyword>
<protein>
    <submittedName>
        <fullName evidence="3">SIS domain-containing protein</fullName>
        <ecNumber evidence="3">3.5.-.-</ecNumber>
    </submittedName>
</protein>
<dbReference type="InterPro" id="IPR001347">
    <property type="entry name" value="SIS_dom"/>
</dbReference>
<dbReference type="InterPro" id="IPR035466">
    <property type="entry name" value="GlmS/AgaS_SIS"/>
</dbReference>
<dbReference type="PANTHER" id="PTHR10937">
    <property type="entry name" value="GLUCOSAMINE--FRUCTOSE-6-PHOSPHATE AMINOTRANSFERASE, ISOMERIZING"/>
    <property type="match status" value="1"/>
</dbReference>
<organism evidence="3 4">
    <name type="scientific">Streptacidiphilus cavernicola</name>
    <dbReference type="NCBI Taxonomy" id="3342716"/>
    <lineage>
        <taxon>Bacteria</taxon>
        <taxon>Bacillati</taxon>
        <taxon>Actinomycetota</taxon>
        <taxon>Actinomycetes</taxon>
        <taxon>Kitasatosporales</taxon>
        <taxon>Streptomycetaceae</taxon>
        <taxon>Streptacidiphilus</taxon>
    </lineage>
</organism>
<evidence type="ECO:0000313" key="3">
    <source>
        <dbReference type="EMBL" id="MFC1405144.1"/>
    </source>
</evidence>
<dbReference type="SUPFAM" id="SSF53697">
    <property type="entry name" value="SIS domain"/>
    <property type="match status" value="1"/>
</dbReference>
<dbReference type="PROSITE" id="PS51464">
    <property type="entry name" value="SIS"/>
    <property type="match status" value="1"/>
</dbReference>
<sequence length="302" mass="32285">MSWTAQEIASQPDCWQQAVDRLPEFAPLLPRHGERVAVVGCGTSWFLAQAYAALRETAGHGETDAFAASEAPLGHGFARRYDRVLALTRSGTTTEVLELLAEVRGTVATTAITADPATPVVDLADDLVVLDFADERSVVQTRFPTTQLLLLRAHLGEKTDAVVADGATALTAPIAPELLDAEQISFLGRGWSYGLAREAALKVRETAAWWTESYPAMEYRHGPISVARPGRAVWSLGELPDGLAEQVAATGAHLEQPTLDPVAELVRVQRLGVALAGKLGRDVDNPQHLTRSVVLADAAADA</sequence>
<keyword evidence="4" id="KW-1185">Reference proteome</keyword>
<evidence type="ECO:0000256" key="1">
    <source>
        <dbReference type="ARBA" id="ARBA00022737"/>
    </source>
</evidence>
<accession>A0ABV6UUJ5</accession>